<keyword evidence="2" id="KW-1185">Reference proteome</keyword>
<dbReference type="Proteomes" id="UP001549749">
    <property type="component" value="Unassembled WGS sequence"/>
</dbReference>
<proteinExistence type="predicted"/>
<name>A0ABV2TEA9_9BACT</name>
<dbReference type="RefSeq" id="WP_354663933.1">
    <property type="nucleotide sequence ID" value="NZ_JBEXAC010000003.1"/>
</dbReference>
<evidence type="ECO:0000313" key="2">
    <source>
        <dbReference type="Proteomes" id="UP001549749"/>
    </source>
</evidence>
<protein>
    <submittedName>
        <fullName evidence="1">Uncharacterized protein</fullName>
    </submittedName>
</protein>
<organism evidence="1 2">
    <name type="scientific">Chitinophaga defluvii</name>
    <dbReference type="NCBI Taxonomy" id="3163343"/>
    <lineage>
        <taxon>Bacteria</taxon>
        <taxon>Pseudomonadati</taxon>
        <taxon>Bacteroidota</taxon>
        <taxon>Chitinophagia</taxon>
        <taxon>Chitinophagales</taxon>
        <taxon>Chitinophagaceae</taxon>
        <taxon>Chitinophaga</taxon>
    </lineage>
</organism>
<evidence type="ECO:0000313" key="1">
    <source>
        <dbReference type="EMBL" id="MET7001364.1"/>
    </source>
</evidence>
<gene>
    <name evidence="1" type="ORF">ABR189_28540</name>
</gene>
<accession>A0ABV2TEA9</accession>
<reference evidence="1 2" key="1">
    <citation type="submission" date="2024-06" db="EMBL/GenBank/DDBJ databases">
        <title>Chitinophaga defluvii sp. nov., isolated from municipal sewage.</title>
        <authorList>
            <person name="Zhang L."/>
        </authorList>
    </citation>
    <scope>NUCLEOTIDE SEQUENCE [LARGE SCALE GENOMIC DNA]</scope>
    <source>
        <strain evidence="1 2">H8</strain>
    </source>
</reference>
<sequence length="505" mass="52802">MKALKFIAGSCLLWIGILSSAVLHGQQLKLGNAPAVLEKSALLELNSDKQGLWLPRVSDYTVTPLNTAPDGMLIYYVPEKCIYIRKNGNWQKVLDGANGVTSVGLSLPAAIFNITTATVTSSGVLTASLVNKPANTVFAGPATGADNTPAFRSLVAADIPSLDAVKLISGGNNKLLSTNGTGTVAWIDKSTFLGNTLNNGRIWVGDAANVAQPVALTGDVGVSNTGVTTIAANSITTTKLLNSNVTLAKLADGGPNQVLTTTAAGKPQWENKTDIVEGWALNGNTNATAANFLGTSNDVPFTIKTNGIEVIQFRTGVGAPGNVTALVNGASPFNSHPFTIRANGNDILAFEDAAGTPKWHWNILGGGLNFVESNVLPDGDFRLFLKSGGNVGIGTSNPVAKLDVNGSLSLPIRTVTGNGTVNVDVNDYTLVVANTGTITLALPNPNTCEGRIYNIKRFSNNTIRVSTGAGNIDGDNSPINLPNNAKRCFTFQSDGTNWYIISENY</sequence>
<dbReference type="EMBL" id="JBEXAC010000003">
    <property type="protein sequence ID" value="MET7001364.1"/>
    <property type="molecule type" value="Genomic_DNA"/>
</dbReference>
<comment type="caution">
    <text evidence="1">The sequence shown here is derived from an EMBL/GenBank/DDBJ whole genome shotgun (WGS) entry which is preliminary data.</text>
</comment>